<dbReference type="Gene3D" id="3.30.1360.40">
    <property type="match status" value="1"/>
</dbReference>
<keyword evidence="6" id="KW-1185">Reference proteome</keyword>
<dbReference type="EMBL" id="JBHUFZ010000025">
    <property type="protein sequence ID" value="MFD1890704.1"/>
    <property type="molecule type" value="Genomic_DNA"/>
</dbReference>
<keyword evidence="3" id="KW-0067">ATP-binding</keyword>
<dbReference type="Pfam" id="PF02682">
    <property type="entry name" value="CT_C_D"/>
    <property type="match status" value="1"/>
</dbReference>
<sequence length="210" mass="22698">MTQGQWYRLRPLGPAGLLVELDEPGMRRRLHQALLADPVEDVVELVPAQHTVAVQCRDEAALERAASHIERLLVTGLDEADRTASEPVTIEVRYDGADLAEVARIVGISPAEVVARHTGQLWTVEFAGFMPGFGYLSGESGGLTVPRHETPRTRIPAGSVALAGDLTGIYPQASPGGWQLVGTTDARLWDVERQPPALLVPGARIRFEAV</sequence>
<comment type="caution">
    <text evidence="5">The sequence shown here is derived from an EMBL/GenBank/DDBJ whole genome shotgun (WGS) entry which is preliminary data.</text>
</comment>
<name>A0ABW4RYB1_9ACTN</name>
<dbReference type="SMART" id="SM00796">
    <property type="entry name" value="AHS1"/>
    <property type="match status" value="1"/>
</dbReference>
<accession>A0ABW4RYB1</accession>
<dbReference type="PANTHER" id="PTHR34698:SF2">
    <property type="entry name" value="5-OXOPROLINASE SUBUNIT B"/>
    <property type="match status" value="1"/>
</dbReference>
<organism evidence="5 6">
    <name type="scientific">Luteococcus peritonei</name>
    <dbReference type="NCBI Taxonomy" id="88874"/>
    <lineage>
        <taxon>Bacteria</taxon>
        <taxon>Bacillati</taxon>
        <taxon>Actinomycetota</taxon>
        <taxon>Actinomycetes</taxon>
        <taxon>Propionibacteriales</taxon>
        <taxon>Propionibacteriaceae</taxon>
        <taxon>Luteococcus</taxon>
    </lineage>
</organism>
<evidence type="ECO:0000313" key="6">
    <source>
        <dbReference type="Proteomes" id="UP001597326"/>
    </source>
</evidence>
<evidence type="ECO:0000256" key="3">
    <source>
        <dbReference type="ARBA" id="ARBA00022840"/>
    </source>
</evidence>
<keyword evidence="2 5" id="KW-0378">Hydrolase</keyword>
<keyword evidence="1" id="KW-0547">Nucleotide-binding</keyword>
<dbReference type="InterPro" id="IPR003833">
    <property type="entry name" value="CT_C_D"/>
</dbReference>
<evidence type="ECO:0000259" key="4">
    <source>
        <dbReference type="SMART" id="SM00796"/>
    </source>
</evidence>
<protein>
    <submittedName>
        <fullName evidence="5">Allophanate hydrolase subunit 1</fullName>
    </submittedName>
</protein>
<dbReference type="InterPro" id="IPR010016">
    <property type="entry name" value="PxpB"/>
</dbReference>
<reference evidence="6" key="1">
    <citation type="journal article" date="2019" name="Int. J. Syst. Evol. Microbiol.">
        <title>The Global Catalogue of Microorganisms (GCM) 10K type strain sequencing project: providing services to taxonomists for standard genome sequencing and annotation.</title>
        <authorList>
            <consortium name="The Broad Institute Genomics Platform"/>
            <consortium name="The Broad Institute Genome Sequencing Center for Infectious Disease"/>
            <person name="Wu L."/>
            <person name="Ma J."/>
        </authorList>
    </citation>
    <scope>NUCLEOTIDE SEQUENCE [LARGE SCALE GENOMIC DNA]</scope>
    <source>
        <strain evidence="6">CAIM 431</strain>
    </source>
</reference>
<dbReference type="RefSeq" id="WP_343872015.1">
    <property type="nucleotide sequence ID" value="NZ_BAAAIX010000004.1"/>
</dbReference>
<evidence type="ECO:0000256" key="1">
    <source>
        <dbReference type="ARBA" id="ARBA00022741"/>
    </source>
</evidence>
<gene>
    <name evidence="5" type="ORF">ACFSCS_11010</name>
</gene>
<dbReference type="Proteomes" id="UP001597326">
    <property type="component" value="Unassembled WGS sequence"/>
</dbReference>
<dbReference type="GO" id="GO:0016787">
    <property type="term" value="F:hydrolase activity"/>
    <property type="evidence" value="ECO:0007669"/>
    <property type="project" value="UniProtKB-KW"/>
</dbReference>
<dbReference type="InterPro" id="IPR029000">
    <property type="entry name" value="Cyclophilin-like_dom_sf"/>
</dbReference>
<dbReference type="PANTHER" id="PTHR34698">
    <property type="entry name" value="5-OXOPROLINASE SUBUNIT B"/>
    <property type="match status" value="1"/>
</dbReference>
<dbReference type="Gene3D" id="2.40.100.10">
    <property type="entry name" value="Cyclophilin-like"/>
    <property type="match status" value="1"/>
</dbReference>
<dbReference type="SUPFAM" id="SSF50891">
    <property type="entry name" value="Cyclophilin-like"/>
    <property type="match status" value="1"/>
</dbReference>
<feature type="domain" description="Carboxyltransferase" evidence="4">
    <location>
        <begin position="7"/>
        <end position="199"/>
    </location>
</feature>
<evidence type="ECO:0000256" key="2">
    <source>
        <dbReference type="ARBA" id="ARBA00022801"/>
    </source>
</evidence>
<proteinExistence type="predicted"/>
<evidence type="ECO:0000313" key="5">
    <source>
        <dbReference type="EMBL" id="MFD1890704.1"/>
    </source>
</evidence>